<feature type="region of interest" description="Disordered" evidence="5">
    <location>
        <begin position="1"/>
        <end position="29"/>
    </location>
</feature>
<organism evidence="8 9">
    <name type="scientific">Taphrina deformans (strain PYCC 5710 / ATCC 11124 / CBS 356.35 / IMI 108563 / JCM 9778 / NBRC 8474)</name>
    <name type="common">Peach leaf curl fungus</name>
    <name type="synonym">Lalaria deformans</name>
    <dbReference type="NCBI Taxonomy" id="1097556"/>
    <lineage>
        <taxon>Eukaryota</taxon>
        <taxon>Fungi</taxon>
        <taxon>Dikarya</taxon>
        <taxon>Ascomycota</taxon>
        <taxon>Taphrinomycotina</taxon>
        <taxon>Taphrinomycetes</taxon>
        <taxon>Taphrinales</taxon>
        <taxon>Taphrinaceae</taxon>
        <taxon>Taphrina</taxon>
    </lineage>
</organism>
<evidence type="ECO:0000256" key="4">
    <source>
        <dbReference type="ARBA" id="ARBA00023136"/>
    </source>
</evidence>
<feature type="transmembrane region" description="Helical" evidence="6">
    <location>
        <begin position="151"/>
        <end position="172"/>
    </location>
</feature>
<dbReference type="EMBL" id="CAHR02000184">
    <property type="protein sequence ID" value="CCG83837.1"/>
    <property type="molecule type" value="Genomic_DNA"/>
</dbReference>
<dbReference type="Proteomes" id="UP000013776">
    <property type="component" value="Unassembled WGS sequence"/>
</dbReference>
<feature type="transmembrane region" description="Helical" evidence="6">
    <location>
        <begin position="355"/>
        <end position="379"/>
    </location>
</feature>
<keyword evidence="4 6" id="KW-0472">Membrane</keyword>
<dbReference type="InterPro" id="IPR011701">
    <property type="entry name" value="MFS"/>
</dbReference>
<dbReference type="SUPFAM" id="SSF103473">
    <property type="entry name" value="MFS general substrate transporter"/>
    <property type="match status" value="1"/>
</dbReference>
<reference evidence="8 9" key="1">
    <citation type="journal article" date="2013" name="MBio">
        <title>Genome sequencing of the plant pathogen Taphrina deformans, the causal agent of peach leaf curl.</title>
        <authorList>
            <person name="Cisse O.H."/>
            <person name="Almeida J.M.G.C.F."/>
            <person name="Fonseca A."/>
            <person name="Kumar A.A."/>
            <person name="Salojaervi J."/>
            <person name="Overmyer K."/>
            <person name="Hauser P.M."/>
            <person name="Pagni M."/>
        </authorList>
    </citation>
    <scope>NUCLEOTIDE SEQUENCE [LARGE SCALE GENOMIC DNA]</scope>
    <source>
        <strain evidence="9">PYCC 5710 / ATCC 11124 / CBS 356.35 / IMI 108563 / JCM 9778 / NBRC 8474</strain>
    </source>
</reference>
<keyword evidence="9" id="KW-1185">Reference proteome</keyword>
<feature type="transmembrane region" description="Helical" evidence="6">
    <location>
        <begin position="58"/>
        <end position="84"/>
    </location>
</feature>
<accession>R4XDW6</accession>
<dbReference type="FunFam" id="1.20.1250.20:FF:000196">
    <property type="entry name" value="MFS toxin efflux pump (AflT)"/>
    <property type="match status" value="1"/>
</dbReference>
<keyword evidence="2 6" id="KW-0812">Transmembrane</keyword>
<dbReference type="Gene3D" id="1.20.1720.10">
    <property type="entry name" value="Multidrug resistance protein D"/>
    <property type="match status" value="1"/>
</dbReference>
<evidence type="ECO:0000313" key="8">
    <source>
        <dbReference type="EMBL" id="CCG83837.1"/>
    </source>
</evidence>
<feature type="transmembrane region" description="Helical" evidence="6">
    <location>
        <begin position="254"/>
        <end position="274"/>
    </location>
</feature>
<feature type="transmembrane region" description="Helical" evidence="6">
    <location>
        <begin position="184"/>
        <end position="205"/>
    </location>
</feature>
<name>R4XDW6_TAPDE</name>
<dbReference type="OrthoDB" id="10021397at2759"/>
<evidence type="ECO:0000256" key="6">
    <source>
        <dbReference type="SAM" id="Phobius"/>
    </source>
</evidence>
<dbReference type="Pfam" id="PF07690">
    <property type="entry name" value="MFS_1"/>
    <property type="match status" value="1"/>
</dbReference>
<dbReference type="GO" id="GO:0022857">
    <property type="term" value="F:transmembrane transporter activity"/>
    <property type="evidence" value="ECO:0007669"/>
    <property type="project" value="InterPro"/>
</dbReference>
<dbReference type="FunFam" id="1.20.1720.10:FF:000012">
    <property type="entry name" value="MFS toxin efflux pump (AflT)"/>
    <property type="match status" value="1"/>
</dbReference>
<feature type="transmembrane region" description="Helical" evidence="6">
    <location>
        <begin position="211"/>
        <end position="234"/>
    </location>
</feature>
<dbReference type="PRINTS" id="PR01036">
    <property type="entry name" value="TCRTETB"/>
</dbReference>
<evidence type="ECO:0000259" key="7">
    <source>
        <dbReference type="PROSITE" id="PS50850"/>
    </source>
</evidence>
<feature type="domain" description="Major facilitator superfamily (MFS) profile" evidence="7">
    <location>
        <begin position="61"/>
        <end position="509"/>
    </location>
</feature>
<comment type="subcellular location">
    <subcellularLocation>
        <location evidence="1">Membrane</location>
        <topology evidence="1">Multi-pass membrane protein</topology>
    </subcellularLocation>
</comment>
<evidence type="ECO:0000256" key="2">
    <source>
        <dbReference type="ARBA" id="ARBA00022692"/>
    </source>
</evidence>
<feature type="transmembrane region" description="Helical" evidence="6">
    <location>
        <begin position="126"/>
        <end position="145"/>
    </location>
</feature>
<evidence type="ECO:0000313" key="9">
    <source>
        <dbReference type="Proteomes" id="UP000013776"/>
    </source>
</evidence>
<dbReference type="Gene3D" id="1.20.1250.20">
    <property type="entry name" value="MFS general substrate transporter like domains"/>
    <property type="match status" value="1"/>
</dbReference>
<feature type="transmembrane region" description="Helical" evidence="6">
    <location>
        <begin position="322"/>
        <end position="343"/>
    </location>
</feature>
<protein>
    <recommendedName>
        <fullName evidence="7">Major facilitator superfamily (MFS) profile domain-containing protein</fullName>
    </recommendedName>
</protein>
<feature type="transmembrane region" description="Helical" evidence="6">
    <location>
        <begin position="447"/>
        <end position="473"/>
    </location>
</feature>
<dbReference type="PANTHER" id="PTHR23501">
    <property type="entry name" value="MAJOR FACILITATOR SUPERFAMILY"/>
    <property type="match status" value="1"/>
</dbReference>
<comment type="caution">
    <text evidence="8">The sequence shown here is derived from an EMBL/GenBank/DDBJ whole genome shotgun (WGS) entry which is preliminary data.</text>
</comment>
<evidence type="ECO:0000256" key="5">
    <source>
        <dbReference type="SAM" id="MobiDB-lite"/>
    </source>
</evidence>
<dbReference type="GO" id="GO:0005886">
    <property type="term" value="C:plasma membrane"/>
    <property type="evidence" value="ECO:0007669"/>
    <property type="project" value="TreeGrafter"/>
</dbReference>
<dbReference type="PROSITE" id="PS50850">
    <property type="entry name" value="MFS"/>
    <property type="match status" value="1"/>
</dbReference>
<feature type="transmembrane region" description="Helical" evidence="6">
    <location>
        <begin position="280"/>
        <end position="302"/>
    </location>
</feature>
<feature type="transmembrane region" description="Helical" evidence="6">
    <location>
        <begin position="528"/>
        <end position="548"/>
    </location>
</feature>
<evidence type="ECO:0000256" key="1">
    <source>
        <dbReference type="ARBA" id="ARBA00004141"/>
    </source>
</evidence>
<dbReference type="InterPro" id="IPR036259">
    <property type="entry name" value="MFS_trans_sf"/>
</dbReference>
<proteinExistence type="predicted"/>
<feature type="transmembrane region" description="Helical" evidence="6">
    <location>
        <begin position="416"/>
        <end position="435"/>
    </location>
</feature>
<dbReference type="CDD" id="cd17502">
    <property type="entry name" value="MFS_Azr1_MDR_like"/>
    <property type="match status" value="1"/>
</dbReference>
<sequence>MALKDIFANRRSSRASPTAISDSPTFEKTSVDEPLKDTLQPIAAQTEDGQEYPTGAKLFVIIAGLAAGVLLIALDQTIVATAIPKITNQFHSVQDIGWYGSAYFLTAAALTTIWGKIYQNFNIKYWFCATVGIFELGSLICGVANDSVTLIVGRAIAGLGVSGIFSGALIIVAHEVPLEKRSAYIGLLGAVYGISSIIGPLIGGAFTQRVTWRWCFYINLPVGALTIAAVLFFVNIKQAVATKSLKERLLAIDLYGASVFIPAIICLILALQWGGSTHPWNSSVIIGLFIGAGLLAIVFVALQIHFGDKAMLPPRILKNRTVWSCSIFAFFFTADFFLLTYYIPIYFQSIKGSSAIHSAVQLLPFMIAVIISSIVTGGLVTKLGRYVPILWAGIPFLVIGTGLITTWRVDTGHAKWISYQVIMGLGTGGSFNIPLTAIQASLPIDDIPIGSACISFAQTLGGAIGVAIAQSLFVNNLTKSLHETVPNLSVTAITGAGATGFRGIVSATDLPFVIQAYMNGLVSTYRTGLVASCIGIIFVAMVPFYGTVKTGEENIRKESKAAPVEV</sequence>
<gene>
    <name evidence="8" type="ORF">TAPDE_004158</name>
</gene>
<evidence type="ECO:0000256" key="3">
    <source>
        <dbReference type="ARBA" id="ARBA00022989"/>
    </source>
</evidence>
<dbReference type="InterPro" id="IPR020846">
    <property type="entry name" value="MFS_dom"/>
</dbReference>
<dbReference type="AlphaFoldDB" id="R4XDW6"/>
<feature type="compositionally biased region" description="Polar residues" evidence="5">
    <location>
        <begin position="14"/>
        <end position="28"/>
    </location>
</feature>
<dbReference type="eggNOG" id="KOG0254">
    <property type="taxonomic scope" value="Eukaryota"/>
</dbReference>
<feature type="transmembrane region" description="Helical" evidence="6">
    <location>
        <begin position="96"/>
        <end position="114"/>
    </location>
</feature>
<keyword evidence="3 6" id="KW-1133">Transmembrane helix</keyword>
<feature type="transmembrane region" description="Helical" evidence="6">
    <location>
        <begin position="386"/>
        <end position="404"/>
    </location>
</feature>
<dbReference type="PANTHER" id="PTHR23501:SF198">
    <property type="entry name" value="AZOLE RESISTANCE PROTEIN 1-RELATED"/>
    <property type="match status" value="1"/>
</dbReference>